<feature type="transmembrane region" description="Helical" evidence="6">
    <location>
        <begin position="140"/>
        <end position="162"/>
    </location>
</feature>
<evidence type="ECO:0000256" key="4">
    <source>
        <dbReference type="ARBA" id="ARBA00023136"/>
    </source>
</evidence>
<keyword evidence="4 6" id="KW-0472">Membrane</keyword>
<dbReference type="STRING" id="71784.A0A1Y2AVC6"/>
<feature type="transmembrane region" description="Helical" evidence="6">
    <location>
        <begin position="97"/>
        <end position="120"/>
    </location>
</feature>
<feature type="transmembrane region" description="Helical" evidence="6">
    <location>
        <begin position="198"/>
        <end position="218"/>
    </location>
</feature>
<comment type="subcellular location">
    <subcellularLocation>
        <location evidence="1">Membrane</location>
        <topology evidence="1">Multi-pass membrane protein</topology>
    </subcellularLocation>
</comment>
<reference evidence="8 9" key="1">
    <citation type="submission" date="2016-07" db="EMBL/GenBank/DDBJ databases">
        <title>Pervasive Adenine N6-methylation of Active Genes in Fungi.</title>
        <authorList>
            <consortium name="DOE Joint Genome Institute"/>
            <person name="Mondo S.J."/>
            <person name="Dannebaum R.O."/>
            <person name="Kuo R.C."/>
            <person name="Labutti K."/>
            <person name="Haridas S."/>
            <person name="Kuo A."/>
            <person name="Salamov A."/>
            <person name="Ahrendt S.R."/>
            <person name="Lipzen A."/>
            <person name="Sullivan W."/>
            <person name="Andreopoulos W.B."/>
            <person name="Clum A."/>
            <person name="Lindquist E."/>
            <person name="Daum C."/>
            <person name="Ramamoorthy G.K."/>
            <person name="Gryganskyi A."/>
            <person name="Culley D."/>
            <person name="Magnuson J.K."/>
            <person name="James T.Y."/>
            <person name="O'Malley M.A."/>
            <person name="Stajich J.E."/>
            <person name="Spatafora J.W."/>
            <person name="Visel A."/>
            <person name="Grigoriev I.V."/>
        </authorList>
    </citation>
    <scope>NUCLEOTIDE SEQUENCE [LARGE SCALE GENOMIC DNA]</scope>
    <source>
        <strain evidence="8 9">68-887.2</strain>
    </source>
</reference>
<evidence type="ECO:0000256" key="2">
    <source>
        <dbReference type="ARBA" id="ARBA00022692"/>
    </source>
</evidence>
<feature type="compositionally biased region" description="Basic and acidic residues" evidence="5">
    <location>
        <begin position="252"/>
        <end position="271"/>
    </location>
</feature>
<feature type="compositionally biased region" description="Polar residues" evidence="5">
    <location>
        <begin position="241"/>
        <end position="250"/>
    </location>
</feature>
<feature type="transmembrane region" description="Helical" evidence="6">
    <location>
        <begin position="62"/>
        <end position="85"/>
    </location>
</feature>
<dbReference type="AlphaFoldDB" id="A0A1Y2AVC6"/>
<accession>A0A1Y2AVC6</accession>
<feature type="domain" description="MARVEL" evidence="7">
    <location>
        <begin position="61"/>
        <end position="213"/>
    </location>
</feature>
<dbReference type="EMBL" id="MCFC01000049">
    <property type="protein sequence ID" value="ORY26240.1"/>
    <property type="molecule type" value="Genomic_DNA"/>
</dbReference>
<dbReference type="OrthoDB" id="2218151at2759"/>
<gene>
    <name evidence="8" type="ORF">BCR39DRAFT_261103</name>
</gene>
<dbReference type="GO" id="GO:0016020">
    <property type="term" value="C:membrane"/>
    <property type="evidence" value="ECO:0007669"/>
    <property type="project" value="UniProtKB-SubCell"/>
</dbReference>
<evidence type="ECO:0000313" key="9">
    <source>
        <dbReference type="Proteomes" id="UP000193986"/>
    </source>
</evidence>
<keyword evidence="2 6" id="KW-0812">Transmembrane</keyword>
<name>A0A1Y2AVC6_9TREE</name>
<feature type="region of interest" description="Disordered" evidence="5">
    <location>
        <begin position="1"/>
        <end position="21"/>
    </location>
</feature>
<keyword evidence="9" id="KW-1185">Reference proteome</keyword>
<sequence>MEKLRSLTSKLPTFSSSSPSSKLTKAFRFNKSTGVLGSPNNSGNPFSDGQSYEDASLPKVHLILHCVALFFTFLAICTMAAVAAFQAKWFSVSGGTGFTLFILILSFIISALLVMVPVIYDRWDKLKRPAQFFAQTRSTLILHAFGTGLMILAAFIVTISAWTEKGCKDADNDPHSSLGDSFKSGLKQWCNTKKASAIFDWLSFGAWCGLLVLSALLFRRERRRDPSFTAPADYPTSSGVGISSSMTYSNMPDHDDHHGERYYNKESSHVDSTDPYAVSAARAYSYSQPQPRPQPQQVARGSVDAYGAFDDDSMPMEESSRTMQLAYDDPYSQIRANLMSTPAPGGYVQPQGTLYSQGGLPNPPTYGYR</sequence>
<evidence type="ECO:0000256" key="3">
    <source>
        <dbReference type="ARBA" id="ARBA00022989"/>
    </source>
</evidence>
<evidence type="ECO:0000259" key="7">
    <source>
        <dbReference type="Pfam" id="PF01284"/>
    </source>
</evidence>
<feature type="region of interest" description="Disordered" evidence="5">
    <location>
        <begin position="342"/>
        <end position="369"/>
    </location>
</feature>
<keyword evidence="3 6" id="KW-1133">Transmembrane helix</keyword>
<dbReference type="InterPro" id="IPR008253">
    <property type="entry name" value="Marvel"/>
</dbReference>
<protein>
    <recommendedName>
        <fullName evidence="7">MARVEL domain-containing protein</fullName>
    </recommendedName>
</protein>
<evidence type="ECO:0000256" key="5">
    <source>
        <dbReference type="SAM" id="MobiDB-lite"/>
    </source>
</evidence>
<evidence type="ECO:0000256" key="6">
    <source>
        <dbReference type="SAM" id="Phobius"/>
    </source>
</evidence>
<comment type="caution">
    <text evidence="8">The sequence shown here is derived from an EMBL/GenBank/DDBJ whole genome shotgun (WGS) entry which is preliminary data.</text>
</comment>
<proteinExistence type="predicted"/>
<dbReference type="Pfam" id="PF01284">
    <property type="entry name" value="MARVEL"/>
    <property type="match status" value="1"/>
</dbReference>
<evidence type="ECO:0000256" key="1">
    <source>
        <dbReference type="ARBA" id="ARBA00004141"/>
    </source>
</evidence>
<dbReference type="Proteomes" id="UP000193986">
    <property type="component" value="Unassembled WGS sequence"/>
</dbReference>
<evidence type="ECO:0000313" key="8">
    <source>
        <dbReference type="EMBL" id="ORY26240.1"/>
    </source>
</evidence>
<feature type="region of interest" description="Disordered" evidence="5">
    <location>
        <begin position="241"/>
        <end position="271"/>
    </location>
</feature>
<organism evidence="8 9">
    <name type="scientific">Naematelia encephala</name>
    <dbReference type="NCBI Taxonomy" id="71784"/>
    <lineage>
        <taxon>Eukaryota</taxon>
        <taxon>Fungi</taxon>
        <taxon>Dikarya</taxon>
        <taxon>Basidiomycota</taxon>
        <taxon>Agaricomycotina</taxon>
        <taxon>Tremellomycetes</taxon>
        <taxon>Tremellales</taxon>
        <taxon>Naemateliaceae</taxon>
        <taxon>Naematelia</taxon>
    </lineage>
</organism>
<dbReference type="InParanoid" id="A0A1Y2AVC6"/>